<dbReference type="Gene3D" id="2.40.100.20">
    <property type="match status" value="1"/>
</dbReference>
<protein>
    <recommendedName>
        <fullName evidence="1">Cyclophilin TM1367-like domain-containing protein</fullName>
    </recommendedName>
</protein>
<dbReference type="Pfam" id="PF04126">
    <property type="entry name" value="Cyclophil_like"/>
    <property type="match status" value="1"/>
</dbReference>
<dbReference type="SUPFAM" id="SSF50891">
    <property type="entry name" value="Cyclophilin-like"/>
    <property type="match status" value="1"/>
</dbReference>
<gene>
    <name evidence="2" type="ORF">BWX89_01328</name>
</gene>
<proteinExistence type="predicted"/>
<evidence type="ECO:0000313" key="2">
    <source>
        <dbReference type="EMBL" id="OQB72413.1"/>
    </source>
</evidence>
<accession>A0A1V6C664</accession>
<feature type="domain" description="Cyclophilin TM1367-like" evidence="1">
    <location>
        <begin position="4"/>
        <end position="122"/>
    </location>
</feature>
<sequence length="130" mass="14431">MNEKRIVFYIGNKQINGTLNDSATAQKIYASLPLEGNVNLWGKEIYFYIGIKTSPEDEKDIVNQGDIAYWPEGPALCIFFGPTPISKKDEIRPYSKVGIIGRVDDNSIKELYNIKSGEKITMKPITGGGA</sequence>
<dbReference type="EMBL" id="MWDQ01000129">
    <property type="protein sequence ID" value="OQB72413.1"/>
    <property type="molecule type" value="Genomic_DNA"/>
</dbReference>
<organism evidence="2">
    <name type="scientific">candidate division TA06 bacterium ADurb.Bin131</name>
    <dbReference type="NCBI Taxonomy" id="1852827"/>
    <lineage>
        <taxon>Bacteria</taxon>
        <taxon>Bacteria division TA06</taxon>
    </lineage>
</organism>
<name>A0A1V6C664_UNCT6</name>
<dbReference type="InterPro" id="IPR025658">
    <property type="entry name" value="Cyclophilin_TM1367"/>
</dbReference>
<evidence type="ECO:0000259" key="1">
    <source>
        <dbReference type="Pfam" id="PF04126"/>
    </source>
</evidence>
<reference evidence="2" key="1">
    <citation type="submission" date="2017-02" db="EMBL/GenBank/DDBJ databases">
        <title>Delving into the versatile metabolic prowess of the omnipresent phylum Bacteroidetes.</title>
        <authorList>
            <person name="Nobu M.K."/>
            <person name="Mei R."/>
            <person name="Narihiro T."/>
            <person name="Kuroda K."/>
            <person name="Liu W.-T."/>
        </authorList>
    </citation>
    <scope>NUCLEOTIDE SEQUENCE</scope>
    <source>
        <strain evidence="2">ADurb.Bin131</strain>
    </source>
</reference>
<dbReference type="InterPro" id="IPR029000">
    <property type="entry name" value="Cyclophilin-like_dom_sf"/>
</dbReference>
<comment type="caution">
    <text evidence="2">The sequence shown here is derived from an EMBL/GenBank/DDBJ whole genome shotgun (WGS) entry which is preliminary data.</text>
</comment>
<dbReference type="AlphaFoldDB" id="A0A1V6C664"/>
<dbReference type="Proteomes" id="UP000485562">
    <property type="component" value="Unassembled WGS sequence"/>
</dbReference>